<evidence type="ECO:0000313" key="3">
    <source>
        <dbReference type="Proteomes" id="UP000554286"/>
    </source>
</evidence>
<accession>A0A7W6RBH8</accession>
<dbReference type="Proteomes" id="UP000554286">
    <property type="component" value="Unassembled WGS sequence"/>
</dbReference>
<dbReference type="GO" id="GO:0004519">
    <property type="term" value="F:endonuclease activity"/>
    <property type="evidence" value="ECO:0007669"/>
    <property type="project" value="UniProtKB-KW"/>
</dbReference>
<evidence type="ECO:0000313" key="2">
    <source>
        <dbReference type="EMBL" id="MBB4265481.1"/>
    </source>
</evidence>
<gene>
    <name evidence="2" type="ORF">GGD89_001100</name>
</gene>
<dbReference type="AlphaFoldDB" id="A0A7W6RBH8"/>
<keyword evidence="2" id="KW-0540">Nuclease</keyword>
<keyword evidence="3" id="KW-1185">Reference proteome</keyword>
<dbReference type="InterPro" id="IPR016071">
    <property type="entry name" value="Staphylococal_nuclease_OB-fold"/>
</dbReference>
<sequence>MRTATATGAASSARTVQGARRPRRSLILILAGLVGLCGSPEPARADAAGPACVENGRLLYLNGHRAYGRCHGGDPVLLYGIDAPDVKQTCTREGESWPCGRHAASMLLRLTLNRTVRCMGNSRDREGRLIGVCHVDGMEVNRMMVQLGFAVTTGTRYTQDQDEARAARRGLWAGPFDHPADWRAAR</sequence>
<feature type="domain" description="TNase-like" evidence="1">
    <location>
        <begin position="53"/>
        <end position="174"/>
    </location>
</feature>
<dbReference type="PROSITE" id="PS50830">
    <property type="entry name" value="TNASE_3"/>
    <property type="match status" value="1"/>
</dbReference>
<proteinExistence type="predicted"/>
<evidence type="ECO:0000259" key="1">
    <source>
        <dbReference type="PROSITE" id="PS50830"/>
    </source>
</evidence>
<dbReference type="EMBL" id="JACIGK010000006">
    <property type="protein sequence ID" value="MBB4265481.1"/>
    <property type="molecule type" value="Genomic_DNA"/>
</dbReference>
<keyword evidence="2" id="KW-0255">Endonuclease</keyword>
<dbReference type="PANTHER" id="PTHR12302:SF26">
    <property type="entry name" value="BLR1266 PROTEIN"/>
    <property type="match status" value="1"/>
</dbReference>
<organism evidence="2 3">
    <name type="scientific">Roseospira visakhapatnamensis</name>
    <dbReference type="NCBI Taxonomy" id="390880"/>
    <lineage>
        <taxon>Bacteria</taxon>
        <taxon>Pseudomonadati</taxon>
        <taxon>Pseudomonadota</taxon>
        <taxon>Alphaproteobacteria</taxon>
        <taxon>Rhodospirillales</taxon>
        <taxon>Rhodospirillaceae</taxon>
        <taxon>Roseospira</taxon>
    </lineage>
</organism>
<reference evidence="2 3" key="1">
    <citation type="submission" date="2020-08" db="EMBL/GenBank/DDBJ databases">
        <title>Genome sequencing of Purple Non-Sulfur Bacteria from various extreme environments.</title>
        <authorList>
            <person name="Mayer M."/>
        </authorList>
    </citation>
    <scope>NUCLEOTIDE SEQUENCE [LARGE SCALE GENOMIC DNA]</scope>
    <source>
        <strain evidence="2 3">JA131</strain>
    </source>
</reference>
<dbReference type="InterPro" id="IPR035437">
    <property type="entry name" value="SNase_OB-fold_sf"/>
</dbReference>
<dbReference type="SUPFAM" id="SSF50199">
    <property type="entry name" value="Staphylococcal nuclease"/>
    <property type="match status" value="1"/>
</dbReference>
<keyword evidence="2" id="KW-0378">Hydrolase</keyword>
<comment type="caution">
    <text evidence="2">The sequence shown here is derived from an EMBL/GenBank/DDBJ whole genome shotgun (WGS) entry which is preliminary data.</text>
</comment>
<dbReference type="PANTHER" id="PTHR12302">
    <property type="entry name" value="EBNA2 BINDING PROTEIN P100"/>
    <property type="match status" value="1"/>
</dbReference>
<dbReference type="Gene3D" id="2.40.50.90">
    <property type="match status" value="1"/>
</dbReference>
<protein>
    <submittedName>
        <fullName evidence="2">Endonuclease YncB(Thermonuclease family)</fullName>
    </submittedName>
</protein>
<dbReference type="RefSeq" id="WP_184043102.1">
    <property type="nucleotide sequence ID" value="NZ_JACIGK010000006.1"/>
</dbReference>
<dbReference type="Pfam" id="PF00565">
    <property type="entry name" value="SNase"/>
    <property type="match status" value="1"/>
</dbReference>
<dbReference type="SMART" id="SM00318">
    <property type="entry name" value="SNc"/>
    <property type="match status" value="1"/>
</dbReference>
<name>A0A7W6RBH8_9PROT</name>